<feature type="region of interest" description="Disordered" evidence="1">
    <location>
        <begin position="682"/>
        <end position="721"/>
    </location>
</feature>
<evidence type="ECO:0000313" key="3">
    <source>
        <dbReference type="Proteomes" id="UP000002173"/>
    </source>
</evidence>
<organism evidence="2 3">
    <name type="scientific">Babesia bovis</name>
    <dbReference type="NCBI Taxonomy" id="5865"/>
    <lineage>
        <taxon>Eukaryota</taxon>
        <taxon>Sar</taxon>
        <taxon>Alveolata</taxon>
        <taxon>Apicomplexa</taxon>
        <taxon>Aconoidasida</taxon>
        <taxon>Piroplasmida</taxon>
        <taxon>Babesiidae</taxon>
        <taxon>Babesia</taxon>
    </lineage>
</organism>
<feature type="compositionally biased region" description="Basic and acidic residues" evidence="1">
    <location>
        <begin position="694"/>
        <end position="706"/>
    </location>
</feature>
<evidence type="ECO:0000256" key="1">
    <source>
        <dbReference type="SAM" id="MobiDB-lite"/>
    </source>
</evidence>
<dbReference type="AlphaFoldDB" id="A7ARQ7"/>
<keyword evidence="3" id="KW-1185">Reference proteome</keyword>
<dbReference type="STRING" id="5865.A7ARQ7"/>
<feature type="compositionally biased region" description="Polar residues" evidence="1">
    <location>
        <begin position="683"/>
        <end position="693"/>
    </location>
</feature>
<proteinExistence type="predicted"/>
<dbReference type="VEuPathDB" id="PiroplasmaDB:BBOV_IV008720"/>
<dbReference type="eggNOG" id="KOG3477">
    <property type="taxonomic scope" value="Eukaryota"/>
</dbReference>
<gene>
    <name evidence="2" type="ORF">BBOV_IV008720</name>
</gene>
<dbReference type="InParanoid" id="A7ARQ7"/>
<dbReference type="Proteomes" id="UP000002173">
    <property type="component" value="Unassembled WGS sequence"/>
</dbReference>
<reference evidence="3" key="2">
    <citation type="journal article" date="2020" name="Data Brief">
        <title>Transcriptome dataset of Babesia bovis life stages within vertebrate and invertebrate hosts.</title>
        <authorList>
            <person name="Ueti M.W."/>
            <person name="Johnson W.C."/>
            <person name="Kappmeyer L.S."/>
            <person name="Herndon D.R."/>
            <person name="Mousel M.R."/>
            <person name="Reif K.E."/>
            <person name="Taus N.S."/>
            <person name="Ifeonu O.O."/>
            <person name="Silva J.C."/>
            <person name="Suarez C.E."/>
            <person name="Brayton K.A."/>
        </authorList>
    </citation>
    <scope>NUCLEOTIDE SEQUENCE [LARGE SCALE GENOMIC DNA]</scope>
</reference>
<dbReference type="EMBL" id="AAXT01000002">
    <property type="protein sequence ID" value="EDO07226.1"/>
    <property type="molecule type" value="Genomic_DNA"/>
</dbReference>
<name>A7ARQ7_BABBO</name>
<dbReference type="OMA" id="CWMTLEP"/>
<comment type="caution">
    <text evidence="2">The sequence shown here is derived from an EMBL/GenBank/DDBJ whole genome shotgun (WGS) entry which is preliminary data.</text>
</comment>
<sequence>MAHPSDPPYDDQWETWDSYTRFNVSLCPSIRHLIYRLHTASNHKLKFALSMHIRTFEDDLIGSEQLRNRAIMALEPEFLALLLRSSTAIGSYGLLIIKCLLKDTSSARHLSSLVPYIVEFLSYQLETSDYDATTNAVINKVHITPQVFKTKVVSDCVCLLQCFNELLGPSMMNITIDPVELYESVDDLSKDLFDMFSDVEGSISTSGRCRLCHLEELREFKEASMLCDEQERDIDALAVAHLEEIDISIDSAGPSELPDQLIRCGESILSLLPQVNDTEHVTERNSLYINSLRNILILIPMEYQDTLVAKCLDSKNFDVLLMLIDICMGTDSISPGNRRNICSKAARLLELKLEKYLNNRLITFVTYMLETDGLSALCPEGYTDTDLVKQLCSIVRRAEIEIHIGIYDVCRQTDANTDFSASFQLLEALLVRVAESESMLPSCHDLFTCTHRIAGIVFDFFEDVASKNVPCYPELITCCYRFIGCWMTLEPMHLSSTYRKKLPKILSVITCRDFAWLLPSLEFIDSIELDSIDGLFYMYLGTMYICFQGNEAETSESQLSSSSAISMCHNLVQQMFLESSLDPAKLFASLGNKGDYKMAYKFANSAIILFMYSHIIDKGNVHFSPRLPLDLCLPLPAELSGSTAGKSGAKDAMSFLQSYFIAECYRLLPELDSSVSMMIRKLSGSSDQPASDTSQKEDPKSVHPEADSNDQSQQDSRTGEPSLPLCQKDIIIQLQKAIEASLSDRNTLCNDWSMELSDCTLAVASVCLCRLHQSDVRDLMDASVSFILMIKLTSIGLSTDTSHDLVMNGWISSDCASAGDFMSTLVSAIR</sequence>
<reference evidence="3" key="3">
    <citation type="journal article" date="2021" name="Int. J. Parasitol.">
        <title>Comparative analysis of gene expression between Babesia bovis blood stages and kinetes allowed by improved genome annotation.</title>
        <authorList>
            <person name="Ueti M.W."/>
            <person name="Johnson W.C."/>
            <person name="Kappmeyer L.S."/>
            <person name="Herndon D.R."/>
            <person name="Mousel M.R."/>
            <person name="Reif K.E."/>
            <person name="Taus N.S."/>
            <person name="Ifeonu O.O."/>
            <person name="Silva J.C."/>
            <person name="Suarez C.E."/>
            <person name="Brayton K.A."/>
        </authorList>
    </citation>
    <scope>NUCLEOTIDE SEQUENCE [LARGE SCALE GENOMIC DNA]</scope>
</reference>
<protein>
    <submittedName>
        <fullName evidence="2">Uncharacterized protein</fullName>
    </submittedName>
</protein>
<evidence type="ECO:0000313" key="2">
    <source>
        <dbReference type="EMBL" id="EDO07226.1"/>
    </source>
</evidence>
<reference evidence="2 3" key="1">
    <citation type="journal article" date="2007" name="PLoS Pathog.">
        <title>Genome sequence of Babesia bovis and comparative analysis of apicomplexan hemoprotozoa.</title>
        <authorList>
            <person name="Brayton K.A."/>
            <person name="Lau A.O.T."/>
            <person name="Herndon D.R."/>
            <person name="Hannick L."/>
            <person name="Kappmeyer L.S."/>
            <person name="Berens S.J."/>
            <person name="Bidwell S.L."/>
            <person name="Brown W.C."/>
            <person name="Crabtree J."/>
            <person name="Fadrosh D."/>
            <person name="Feldblum T."/>
            <person name="Forberger H.A."/>
            <person name="Haas B.J."/>
            <person name="Howell J.M."/>
            <person name="Khouri H."/>
            <person name="Koo H."/>
            <person name="Mann D.J."/>
            <person name="Norimine J."/>
            <person name="Paulsen I.T."/>
            <person name="Radune D."/>
            <person name="Ren Q."/>
            <person name="Smith R.K. Jr."/>
            <person name="Suarez C.E."/>
            <person name="White O."/>
            <person name="Wortman J.R."/>
            <person name="Knowles D.P. Jr."/>
            <person name="McElwain T.F."/>
            <person name="Nene V.M."/>
        </authorList>
    </citation>
    <scope>NUCLEOTIDE SEQUENCE [LARGE SCALE GENOMIC DNA]</scope>
    <source>
        <strain evidence="2">T2Bo</strain>
    </source>
</reference>
<accession>A7ARQ7</accession>